<protein>
    <recommendedName>
        <fullName evidence="10">NADPH--hemoprotein reductase</fullName>
        <ecNumber evidence="10">1.6.2.4</ecNumber>
    </recommendedName>
</protein>
<evidence type="ECO:0000256" key="1">
    <source>
        <dbReference type="ARBA" id="ARBA00001917"/>
    </source>
</evidence>
<proteinExistence type="inferred from homology"/>
<dbReference type="InterPro" id="IPR029039">
    <property type="entry name" value="Flavoprotein-like_sf"/>
</dbReference>
<dbReference type="InterPro" id="IPR011010">
    <property type="entry name" value="DNA_brk_join_enz"/>
</dbReference>
<evidence type="ECO:0000256" key="6">
    <source>
        <dbReference type="ARBA" id="ARBA00022827"/>
    </source>
</evidence>
<evidence type="ECO:0000256" key="4">
    <source>
        <dbReference type="ARBA" id="ARBA00022630"/>
    </source>
</evidence>
<dbReference type="InterPro" id="IPR001094">
    <property type="entry name" value="Flavdoxin-like"/>
</dbReference>
<gene>
    <name evidence="14" type="ORF">PCOR1329_LOCUS78313</name>
</gene>
<evidence type="ECO:0000256" key="8">
    <source>
        <dbReference type="ARBA" id="ARBA00023002"/>
    </source>
</evidence>
<dbReference type="InterPro" id="IPR039261">
    <property type="entry name" value="FNR_nucleotide-bd"/>
</dbReference>
<dbReference type="Gene3D" id="1.10.443.10">
    <property type="entry name" value="Intergrase catalytic core"/>
    <property type="match status" value="1"/>
</dbReference>
<accession>A0ABN9XN74</accession>
<feature type="domain" description="Flavodoxin-like" evidence="12">
    <location>
        <begin position="1728"/>
        <end position="1870"/>
    </location>
</feature>
<dbReference type="Gene3D" id="3.40.50.80">
    <property type="entry name" value="Nucleotide-binding domain of ferredoxin-NADP reductase (FNR) module"/>
    <property type="match status" value="1"/>
</dbReference>
<evidence type="ECO:0000259" key="12">
    <source>
        <dbReference type="PROSITE" id="PS50902"/>
    </source>
</evidence>
<dbReference type="Pfam" id="PF00667">
    <property type="entry name" value="FAD_binding_1"/>
    <property type="match status" value="1"/>
</dbReference>
<keyword evidence="4" id="KW-0285">Flavoprotein</keyword>
<dbReference type="InterPro" id="IPR001433">
    <property type="entry name" value="OxRdtase_FAD/NAD-bd"/>
</dbReference>
<dbReference type="EC" id="1.6.2.4" evidence="10"/>
<dbReference type="SUPFAM" id="SSF48264">
    <property type="entry name" value="Cytochrome P450"/>
    <property type="match status" value="1"/>
</dbReference>
<dbReference type="PROSITE" id="PS50902">
    <property type="entry name" value="FLAVODOXIN_LIKE"/>
    <property type="match status" value="1"/>
</dbReference>
<evidence type="ECO:0000256" key="11">
    <source>
        <dbReference type="ARBA" id="ARBA00049342"/>
    </source>
</evidence>
<keyword evidence="15" id="KW-1185">Reference proteome</keyword>
<dbReference type="Pfam" id="PF00067">
    <property type="entry name" value="p450"/>
    <property type="match status" value="1"/>
</dbReference>
<dbReference type="InterPro" id="IPR013762">
    <property type="entry name" value="Integrase-like_cat_sf"/>
</dbReference>
<dbReference type="SUPFAM" id="SSF56349">
    <property type="entry name" value="DNA breaking-rejoining enzymes"/>
    <property type="match status" value="1"/>
</dbReference>
<dbReference type="InterPro" id="IPR008254">
    <property type="entry name" value="Flavodoxin/NO_synth"/>
</dbReference>
<dbReference type="PANTHER" id="PTHR19384">
    <property type="entry name" value="NITRIC OXIDE SYNTHASE-RELATED"/>
    <property type="match status" value="1"/>
</dbReference>
<comment type="cofactor">
    <cofactor evidence="2">
        <name>FAD</name>
        <dbReference type="ChEBI" id="CHEBI:57692"/>
    </cofactor>
</comment>
<evidence type="ECO:0000256" key="7">
    <source>
        <dbReference type="ARBA" id="ARBA00022857"/>
    </source>
</evidence>
<dbReference type="SUPFAM" id="SSF52218">
    <property type="entry name" value="Flavoproteins"/>
    <property type="match status" value="1"/>
</dbReference>
<comment type="similarity">
    <text evidence="3">In the N-terminal section; belongs to the cytochrome P450 family.</text>
</comment>
<evidence type="ECO:0000259" key="13">
    <source>
        <dbReference type="PROSITE" id="PS51384"/>
    </source>
</evidence>
<name>A0ABN9XN74_9DINO</name>
<feature type="domain" description="FAD-binding FR-type" evidence="13">
    <location>
        <begin position="1940"/>
        <end position="2190"/>
    </location>
</feature>
<organism evidence="14 15">
    <name type="scientific">Prorocentrum cordatum</name>
    <dbReference type="NCBI Taxonomy" id="2364126"/>
    <lineage>
        <taxon>Eukaryota</taxon>
        <taxon>Sar</taxon>
        <taxon>Alveolata</taxon>
        <taxon>Dinophyceae</taxon>
        <taxon>Prorocentrales</taxon>
        <taxon>Prorocentraceae</taxon>
        <taxon>Prorocentrum</taxon>
    </lineage>
</organism>
<dbReference type="InterPro" id="IPR003097">
    <property type="entry name" value="CysJ-like_FAD-binding"/>
</dbReference>
<evidence type="ECO:0000313" key="15">
    <source>
        <dbReference type="Proteomes" id="UP001189429"/>
    </source>
</evidence>
<dbReference type="Gene3D" id="3.40.50.360">
    <property type="match status" value="1"/>
</dbReference>
<dbReference type="Proteomes" id="UP001189429">
    <property type="component" value="Unassembled WGS sequence"/>
</dbReference>
<dbReference type="Gene3D" id="1.10.630.10">
    <property type="entry name" value="Cytochrome P450"/>
    <property type="match status" value="1"/>
</dbReference>
<dbReference type="PANTHER" id="PTHR19384:SF17">
    <property type="entry name" value="NADPH--CYTOCHROME P450 REDUCTASE"/>
    <property type="match status" value="1"/>
</dbReference>
<evidence type="ECO:0000256" key="10">
    <source>
        <dbReference type="ARBA" id="ARBA00023797"/>
    </source>
</evidence>
<dbReference type="InterPro" id="IPR017938">
    <property type="entry name" value="Riboflavin_synthase-like_b-brl"/>
</dbReference>
<dbReference type="PRINTS" id="PR00369">
    <property type="entry name" value="FLAVODOXIN"/>
</dbReference>
<keyword evidence="7" id="KW-0521">NADP</keyword>
<evidence type="ECO:0000256" key="2">
    <source>
        <dbReference type="ARBA" id="ARBA00001974"/>
    </source>
</evidence>
<dbReference type="Gene3D" id="1.20.990.10">
    <property type="entry name" value="NADPH-cytochrome p450 Reductase, Chain A, domain 3"/>
    <property type="match status" value="1"/>
</dbReference>
<evidence type="ECO:0000256" key="3">
    <source>
        <dbReference type="ARBA" id="ARBA00010018"/>
    </source>
</evidence>
<dbReference type="InterPro" id="IPR017927">
    <property type="entry name" value="FAD-bd_FR_type"/>
</dbReference>
<dbReference type="Pfam" id="PF00175">
    <property type="entry name" value="NAD_binding_1"/>
    <property type="match status" value="1"/>
</dbReference>
<sequence length="2348" mass="256444">MSDNRAAPRELLPLPIPPSWSSPSWPRHRCRRLQQRFDRRKAVLSRAVDSVKALNWLHGGRQPPSFSSPTMSQATALHHLLDVHRTDVPEIVNAEAARVELLGAGQDYAGGPELPIASYDKDLLSMPQLGAEPVDLSTVLEGRARECLVNFEEEILHGPDDWGHTTECEEHVRPYMDPVLKSDADAYFDFSATTSLAHRFSGSEGDSFLVSCKPPPGLDRPAYNVYIDNISIFGQGKSQTDRIANQVFDGVESVGFRVHERTSASKWTLTLGLEIDFLYSTVQGKRQKRWKLKAVLDWLAGAPYVSGKEIERLLGHTTFHFGPNRLFLSIFNSAYDFIRSSYTSRVRLWPSAARECWAAGCLISFAFADLGRDFDPLVSCFDASTCGAGVVTAPWGSAQVRSECEWEERWRFKWDVYDRVAPRDNNFLSLDWGDIESVKPCRDRSSLWSLDKSFREVPKENLVGPTWTKVVRSFWKDEEPIFCLEARAGLLAVRHKLRAVSSFGKTHLHLGDSMTAILAFEKGRAKHRGLLGACRRLLALSVASNTRHHFRWVPSELNPSDPDSRYLELPVDSDGRRLLRRSTSRAWAVQADGKGSWRAVDPGDSAFADGGRGHHEPPGAFGGPDCLDWAAPSAPPKADPLDTVLAEKTRRSARRLVLKRQRALKRVRAIGGVVPALRALKGERTVLDSSHPSTPVRKDYCRRLDKFWEFGRSQGLSLANLKVCDDALRDFADLQFLDGEQVDAGTKLLAALEDHDAQRFGKPSLPRFRRVLRAWHRKGPVGSRDPLPFRLLAGILGVLSLHGFHEEVLALALMFCCYLRPSELLTVVEGDLLEPVANAGVALACWSLLLRPFEREEPTKVGQFDDTLPLDSPDFPGLGALLAGLRGGDAEVWLFSFSQTQLLRRFQAACRAAGLGSLNLEMHQLRHGGASRDFLMKTREIQAVKQRGRWANDRTLLRYMKAGRAQRLHKALTPEASRWCQEAEANLSLVLRGASPPRSLGGGFVIEVFSGSGRLAKSFAELGVPALTWDIEHGPAGDLLDNDVLRCVLSHIERASRRCAASSFEHHCAVYAPGSPAGGETGWVLVKVPKSADGATLRDVAAKALGLGAAEAEALQLLPVVRPARGPAALGRDVLGPGGAGAGAFEALLLARAPELLQVVELVAATGGAPSSAPPPPPCFPQPGAAYPLVGHLLLLSGPQLPTYNLTAKVFPPGSPAYPYGATVRTSNGGVQTEILDFAEGTVFHRDASVYSVFSADARLAQELIDRSAEFPKLWNRPAQKNLQDFTGNGLFTSSETSEDWQTGHSLLPRGFNQIKVKAFAPQILSKTRAFVREWSSLPAGHLVTDVNDWLTAMTADAVVSCSMGMDMRNVERLGAGQPPHPFVDSFRFGLGYSGGTVTPKSEFGLRRFVPFFGAARRLKDRYGLHKKRLEDLVEEMVASTRRGELGGQNSIIRSMLEDRASSGKHVRYGVLYAHIINLMIAGHETTAATLGFTMQLLAEHPECEARALEEVRRVLQGRTEPEAEDVPKLQYVEQCFREALRLYSPVTGLTRDAAQDTLLNGYAVYQGSRITMVTRALHTNPEYWGGSFGDPLSFNPDRFSPEAVAARHPNAYHPWGFATRACIGSQFALFEAKTFLASMLIHFKWVGVPGYKLRATVEAGGAAPSAHHLALHIYPRPGGPCCGPSGSMKVLAPLESPVAPLQPPPAGMSAAQGATTSSAAGGPMPVMKVLYGSNSGASQEFASQVAAASRKLGFDASTATLDSVVEEKGMVPDGRVVVVVTSTYNGLPPDNAKKFKAWLQGQQSGSLAGLRFATFGLGNSQWHTYQQFPKEVDAGLTRCGAQRLFDLGTCDVDGPSFESDFEEWLEALMRVVGGTSPSSSPVAAAVDDKHDQEFVLLGPGVKFDGPLYTSSKDLFLELDKAKARIKKDSPAPHTLQADFKLHTIQAAEASRELCQNPEGRSVRHVTLRLSEELGEYRAGDHLEVFPPNPLELVVMALDAVGLSPQAAVVWDPSVGDRIKFDLKEGMQALRKLLPKYLVTAELFMQWIPDLAAVPNRKTIGWLAGKLTDESARGQLRALGADAKAYSEKVASPKLSLAEVLQQHKGAWSLAIGELAAHAKLLQSRYYSVSSSPAGAKDKRIVTLSVGQLEFKTGTGRLHRGVASTALGNLAAGDVILGSVRKLSSGFHVPDDLLAPMIMVGPGTGLAPMMGFLQEREHLLRSGKKLGPAVLFFGCRNSSQDFLYREELQEFLKTGALTELHVAASREGPQKVYVQDVIVEKCQEVWRLLQHPKAAIYVCGDARAMAPDVKKAFQRVAELCGGRSTARAADLVASMVEGERYLEDVWAA</sequence>
<dbReference type="Gene3D" id="2.40.30.10">
    <property type="entry name" value="Translation factors"/>
    <property type="match status" value="1"/>
</dbReference>
<keyword evidence="9" id="KW-0233">DNA recombination</keyword>
<dbReference type="InterPro" id="IPR001709">
    <property type="entry name" value="Flavoprot_Pyr_Nucl_cyt_Rdtase"/>
</dbReference>
<dbReference type="InterPro" id="IPR036396">
    <property type="entry name" value="Cyt_P450_sf"/>
</dbReference>
<keyword evidence="5" id="KW-0288">FMN</keyword>
<evidence type="ECO:0000256" key="5">
    <source>
        <dbReference type="ARBA" id="ARBA00022643"/>
    </source>
</evidence>
<evidence type="ECO:0000313" key="14">
    <source>
        <dbReference type="EMBL" id="CAK0901338.1"/>
    </source>
</evidence>
<evidence type="ECO:0000256" key="9">
    <source>
        <dbReference type="ARBA" id="ARBA00023172"/>
    </source>
</evidence>
<dbReference type="InterPro" id="IPR023173">
    <property type="entry name" value="NADPH_Cyt_P450_Rdtase_alpha"/>
</dbReference>
<dbReference type="PROSITE" id="PS51384">
    <property type="entry name" value="FAD_FR"/>
    <property type="match status" value="1"/>
</dbReference>
<dbReference type="Pfam" id="PF00258">
    <property type="entry name" value="Flavodoxin_1"/>
    <property type="match status" value="1"/>
</dbReference>
<dbReference type="SUPFAM" id="SSF63380">
    <property type="entry name" value="Riboflavin synthase domain-like"/>
    <property type="match status" value="1"/>
</dbReference>
<dbReference type="SUPFAM" id="SSF52343">
    <property type="entry name" value="Ferredoxin reductase-like, C-terminal NADP-linked domain"/>
    <property type="match status" value="1"/>
</dbReference>
<comment type="caution">
    <text evidence="14">The sequence shown here is derived from an EMBL/GenBank/DDBJ whole genome shotgun (WGS) entry which is preliminary data.</text>
</comment>
<comment type="cofactor">
    <cofactor evidence="1">
        <name>FMN</name>
        <dbReference type="ChEBI" id="CHEBI:58210"/>
    </cofactor>
</comment>
<reference evidence="14" key="1">
    <citation type="submission" date="2023-10" db="EMBL/GenBank/DDBJ databases">
        <authorList>
            <person name="Chen Y."/>
            <person name="Shah S."/>
            <person name="Dougan E. K."/>
            <person name="Thang M."/>
            <person name="Chan C."/>
        </authorList>
    </citation>
    <scope>NUCLEOTIDE SEQUENCE [LARGE SCALE GENOMIC DNA]</scope>
</reference>
<comment type="catalytic activity">
    <reaction evidence="11">
        <text>2 oxidized [cytochrome P450] + NADPH = 2 reduced [cytochrome P450] + NADP(+) + H(+)</text>
        <dbReference type="Rhea" id="RHEA:24040"/>
        <dbReference type="Rhea" id="RHEA-COMP:14627"/>
        <dbReference type="Rhea" id="RHEA-COMP:14628"/>
        <dbReference type="ChEBI" id="CHEBI:15378"/>
        <dbReference type="ChEBI" id="CHEBI:55376"/>
        <dbReference type="ChEBI" id="CHEBI:57783"/>
        <dbReference type="ChEBI" id="CHEBI:58349"/>
        <dbReference type="ChEBI" id="CHEBI:60344"/>
        <dbReference type="EC" id="1.6.2.4"/>
    </reaction>
</comment>
<dbReference type="InterPro" id="IPR001128">
    <property type="entry name" value="Cyt_P450"/>
</dbReference>
<keyword evidence="8" id="KW-0560">Oxidoreductase</keyword>
<keyword evidence="6" id="KW-0274">FAD</keyword>
<dbReference type="PRINTS" id="PR00371">
    <property type="entry name" value="FPNCR"/>
</dbReference>
<dbReference type="EMBL" id="CAUYUJ010020912">
    <property type="protein sequence ID" value="CAK0901338.1"/>
    <property type="molecule type" value="Genomic_DNA"/>
</dbReference>